<dbReference type="AlphaFoldDB" id="Q7F0I1"/>
<evidence type="ECO:0000313" key="1">
    <source>
        <dbReference type="EMBL" id="BAC83506.1"/>
    </source>
</evidence>
<name>Q7F0I1_ORYSJ</name>
<accession>Q7F0I1</accession>
<reference evidence="2" key="1">
    <citation type="journal article" date="2005" name="Nature">
        <title>The map-based sequence of the rice genome.</title>
        <authorList>
            <consortium name="International rice genome sequencing project (IRGSP)"/>
            <person name="Matsumoto T."/>
            <person name="Wu J."/>
            <person name="Kanamori H."/>
            <person name="Katayose Y."/>
            <person name="Fujisawa M."/>
            <person name="Namiki N."/>
            <person name="Mizuno H."/>
            <person name="Yamamoto K."/>
            <person name="Antonio B.A."/>
            <person name="Baba T."/>
            <person name="Sakata K."/>
            <person name="Nagamura Y."/>
            <person name="Aoki H."/>
            <person name="Arikawa K."/>
            <person name="Arita K."/>
            <person name="Bito T."/>
            <person name="Chiden Y."/>
            <person name="Fujitsuka N."/>
            <person name="Fukunaka R."/>
            <person name="Hamada M."/>
            <person name="Harada C."/>
            <person name="Hayashi A."/>
            <person name="Hijishita S."/>
            <person name="Honda M."/>
            <person name="Hosokawa S."/>
            <person name="Ichikawa Y."/>
            <person name="Idonuma A."/>
            <person name="Iijima M."/>
            <person name="Ikeda M."/>
            <person name="Ikeno M."/>
            <person name="Ito K."/>
            <person name="Ito S."/>
            <person name="Ito T."/>
            <person name="Ito Y."/>
            <person name="Ito Y."/>
            <person name="Iwabuchi A."/>
            <person name="Kamiya K."/>
            <person name="Karasawa W."/>
            <person name="Kurita K."/>
            <person name="Katagiri S."/>
            <person name="Kikuta A."/>
            <person name="Kobayashi H."/>
            <person name="Kobayashi N."/>
            <person name="Machita K."/>
            <person name="Maehara T."/>
            <person name="Masukawa M."/>
            <person name="Mizubayashi T."/>
            <person name="Mukai Y."/>
            <person name="Nagasaki H."/>
            <person name="Nagata Y."/>
            <person name="Naito S."/>
            <person name="Nakashima M."/>
            <person name="Nakama Y."/>
            <person name="Nakamichi Y."/>
            <person name="Nakamura M."/>
            <person name="Meguro A."/>
            <person name="Negishi M."/>
            <person name="Ohta I."/>
            <person name="Ohta T."/>
            <person name="Okamoto M."/>
            <person name="Ono N."/>
            <person name="Saji S."/>
            <person name="Sakaguchi M."/>
            <person name="Sakai K."/>
            <person name="Shibata M."/>
            <person name="Shimokawa T."/>
            <person name="Song J."/>
            <person name="Takazaki Y."/>
            <person name="Terasawa K."/>
            <person name="Tsugane M."/>
            <person name="Tsuji K."/>
            <person name="Ueda S."/>
            <person name="Waki K."/>
            <person name="Yamagata H."/>
            <person name="Yamamoto M."/>
            <person name="Yamamoto S."/>
            <person name="Yamane H."/>
            <person name="Yoshiki S."/>
            <person name="Yoshihara R."/>
            <person name="Yukawa K."/>
            <person name="Zhong H."/>
            <person name="Yano M."/>
            <person name="Yuan Q."/>
            <person name="Ouyang S."/>
            <person name="Liu J."/>
            <person name="Jones K.M."/>
            <person name="Gansberger K."/>
            <person name="Moffat K."/>
            <person name="Hill J."/>
            <person name="Bera J."/>
            <person name="Fadrosh D."/>
            <person name="Jin S."/>
            <person name="Johri S."/>
            <person name="Kim M."/>
            <person name="Overton L."/>
            <person name="Reardon M."/>
            <person name="Tsitrin T."/>
            <person name="Vuong H."/>
            <person name="Weaver B."/>
            <person name="Ciecko A."/>
            <person name="Tallon L."/>
            <person name="Jackson J."/>
            <person name="Pai G."/>
            <person name="Aken S.V."/>
            <person name="Utterback T."/>
            <person name="Reidmuller S."/>
            <person name="Feldblyum T."/>
            <person name="Hsiao J."/>
            <person name="Zismann V."/>
            <person name="Iobst S."/>
            <person name="de Vazeille A.R."/>
            <person name="Buell C.R."/>
            <person name="Ying K."/>
            <person name="Li Y."/>
            <person name="Lu T."/>
            <person name="Huang Y."/>
            <person name="Zhao Q."/>
            <person name="Feng Q."/>
            <person name="Zhang L."/>
            <person name="Zhu J."/>
            <person name="Weng Q."/>
            <person name="Mu J."/>
            <person name="Lu Y."/>
            <person name="Fan D."/>
            <person name="Liu Y."/>
            <person name="Guan J."/>
            <person name="Zhang Y."/>
            <person name="Yu S."/>
            <person name="Liu X."/>
            <person name="Zhang Y."/>
            <person name="Hong G."/>
            <person name="Han B."/>
            <person name="Choisne N."/>
            <person name="Demange N."/>
            <person name="Orjeda G."/>
            <person name="Samain S."/>
            <person name="Cattolico L."/>
            <person name="Pelletier E."/>
            <person name="Couloux A."/>
            <person name="Segurens B."/>
            <person name="Wincker P."/>
            <person name="D'Hont A."/>
            <person name="Scarpelli C."/>
            <person name="Weissenbach J."/>
            <person name="Salanoubat M."/>
            <person name="Quetier F."/>
            <person name="Yu Y."/>
            <person name="Kim H.R."/>
            <person name="Rambo T."/>
            <person name="Currie J."/>
            <person name="Collura K."/>
            <person name="Luo M."/>
            <person name="Yang T."/>
            <person name="Ammiraju J.S.S."/>
            <person name="Engler F."/>
            <person name="Soderlund C."/>
            <person name="Wing R.A."/>
            <person name="Palmer L.E."/>
            <person name="de la Bastide M."/>
            <person name="Spiegel L."/>
            <person name="Nascimento L."/>
            <person name="Zutavern T."/>
            <person name="O'Shaughnessy A."/>
            <person name="Dike S."/>
            <person name="Dedhia N."/>
            <person name="Preston R."/>
            <person name="Balija V."/>
            <person name="McCombie W.R."/>
            <person name="Chow T."/>
            <person name="Chen H."/>
            <person name="Chung M."/>
            <person name="Chen C."/>
            <person name="Shaw J."/>
            <person name="Wu H."/>
            <person name="Hsiao K."/>
            <person name="Chao Y."/>
            <person name="Chu M."/>
            <person name="Cheng C."/>
            <person name="Hour A."/>
            <person name="Lee P."/>
            <person name="Lin S."/>
            <person name="Lin Y."/>
            <person name="Liou J."/>
            <person name="Liu S."/>
            <person name="Hsing Y."/>
            <person name="Raghuvanshi S."/>
            <person name="Mohanty A."/>
            <person name="Bharti A.K."/>
            <person name="Gaur A."/>
            <person name="Gupta V."/>
            <person name="Kumar D."/>
            <person name="Ravi V."/>
            <person name="Vij S."/>
            <person name="Kapur A."/>
            <person name="Khurana P."/>
            <person name="Khurana P."/>
            <person name="Khurana J.P."/>
            <person name="Tyagi A.K."/>
            <person name="Gaikwad K."/>
            <person name="Singh A."/>
            <person name="Dalal V."/>
            <person name="Srivastava S."/>
            <person name="Dixit A."/>
            <person name="Pal A.K."/>
            <person name="Ghazi I.A."/>
            <person name="Yadav M."/>
            <person name="Pandit A."/>
            <person name="Bhargava A."/>
            <person name="Sureshbabu K."/>
            <person name="Batra K."/>
            <person name="Sharma T.R."/>
            <person name="Mohapatra T."/>
            <person name="Singh N.K."/>
            <person name="Messing J."/>
            <person name="Nelson A.B."/>
            <person name="Fuks G."/>
            <person name="Kavchok S."/>
            <person name="Keizer G."/>
            <person name="Linton E."/>
            <person name="Llaca V."/>
            <person name="Song R."/>
            <person name="Tanyolac B."/>
            <person name="Young S."/>
            <person name="Ho-Il K."/>
            <person name="Hahn J.H."/>
            <person name="Sangsakoo G."/>
            <person name="Vanavichit A."/>
            <person name="de Mattos Luiz.A.T."/>
            <person name="Zimmer P.D."/>
            <person name="Malone G."/>
            <person name="Dellagostin O."/>
            <person name="de Oliveira A.C."/>
            <person name="Bevan M."/>
            <person name="Bancroft I."/>
            <person name="Minx P."/>
            <person name="Cordum H."/>
            <person name="Wilson R."/>
            <person name="Cheng Z."/>
            <person name="Jin W."/>
            <person name="Jiang J."/>
            <person name="Leong S.A."/>
            <person name="Iwama H."/>
            <person name="Gojobori T."/>
            <person name="Itoh T."/>
            <person name="Niimura Y."/>
            <person name="Fujii Y."/>
            <person name="Habara T."/>
            <person name="Sakai H."/>
            <person name="Sato Y."/>
            <person name="Wilson G."/>
            <person name="Kumar K."/>
            <person name="McCouch S."/>
            <person name="Juretic N."/>
            <person name="Hoen D."/>
            <person name="Wright S."/>
            <person name="Bruskiewich R."/>
            <person name="Bureau T."/>
            <person name="Miyao A."/>
            <person name="Hirochika H."/>
            <person name="Nishikawa T."/>
            <person name="Kadowaki K."/>
            <person name="Sugiura M."/>
            <person name="Burr B."/>
            <person name="Sasaki T."/>
        </authorList>
    </citation>
    <scope>NUCLEOTIDE SEQUENCE [LARGE SCALE GENOMIC DNA]</scope>
    <source>
        <strain evidence="2">cv. Nipponbare</strain>
    </source>
</reference>
<dbReference type="EMBL" id="AP004315">
    <property type="protein sequence ID" value="BAC83506.1"/>
    <property type="molecule type" value="Genomic_DNA"/>
</dbReference>
<reference evidence="2" key="2">
    <citation type="journal article" date="2008" name="Nucleic Acids Res.">
        <title>The rice annotation project database (RAP-DB): 2008 update.</title>
        <authorList>
            <consortium name="The rice annotation project (RAP)"/>
        </authorList>
    </citation>
    <scope>GENOME REANNOTATION</scope>
    <source>
        <strain evidence="2">cv. Nipponbare</strain>
    </source>
</reference>
<proteinExistence type="predicted"/>
<evidence type="ECO:0000313" key="2">
    <source>
        <dbReference type="Proteomes" id="UP000000763"/>
    </source>
</evidence>
<dbReference type="Proteomes" id="UP000000763">
    <property type="component" value="Chromosome 7"/>
</dbReference>
<organism evidence="1 2">
    <name type="scientific">Oryza sativa subsp. japonica</name>
    <name type="common">Rice</name>
    <dbReference type="NCBI Taxonomy" id="39947"/>
    <lineage>
        <taxon>Eukaryota</taxon>
        <taxon>Viridiplantae</taxon>
        <taxon>Streptophyta</taxon>
        <taxon>Embryophyta</taxon>
        <taxon>Tracheophyta</taxon>
        <taxon>Spermatophyta</taxon>
        <taxon>Magnoliopsida</taxon>
        <taxon>Liliopsida</taxon>
        <taxon>Poales</taxon>
        <taxon>Poaceae</taxon>
        <taxon>BOP clade</taxon>
        <taxon>Oryzoideae</taxon>
        <taxon>Oryzeae</taxon>
        <taxon>Oryzinae</taxon>
        <taxon>Oryza</taxon>
        <taxon>Oryza sativa</taxon>
    </lineage>
</organism>
<protein>
    <submittedName>
        <fullName evidence="1">Uncharacterized protein</fullName>
    </submittedName>
</protein>
<gene>
    <name evidence="1" type="primary">P0571D04.130</name>
</gene>
<sequence length="161" mass="18393">MMESWPCWVVISGETGHRCSVHGSWEAVDTRAPSSLEGSYAVHAPKHTQFHTSNKNTLSRDRPLRLWLWLLCRGVSLAIDMQITLRYVHHSVSTKALTMFNRWSSRVVIRASGHVASIRAKGLGQRHLDGLWRMITACLVTRWKRIGSLYKGINDEIKMEI</sequence>